<dbReference type="KEGG" id="ppha:BVH74_15620"/>
<dbReference type="EMBL" id="CP020100">
    <property type="protein sequence ID" value="AQZ96093.1"/>
    <property type="molecule type" value="Genomic_DNA"/>
</dbReference>
<evidence type="ECO:0008006" key="5">
    <source>
        <dbReference type="Google" id="ProtNLM"/>
    </source>
</evidence>
<gene>
    <name evidence="3" type="ORF">BVH74_15620</name>
</gene>
<dbReference type="STRING" id="1931241.BVH74_15620"/>
<keyword evidence="1" id="KW-0175">Coiled coil</keyword>
<accession>A0A1V0B836</accession>
<dbReference type="Proteomes" id="UP000243488">
    <property type="component" value="Chromosome"/>
</dbReference>
<reference evidence="3 4" key="1">
    <citation type="submission" date="2017-03" db="EMBL/GenBank/DDBJ databases">
        <title>Complete genome sequence of the novel DNRA strain Pseudomonas sp. S-6-2 isolated from Chinese polluted river sediment. Journal of Biotechnology.</title>
        <authorList>
            <person name="Li J."/>
            <person name="Xiang F."/>
            <person name="Wang L."/>
            <person name="Xi L."/>
            <person name="Liu J."/>
        </authorList>
    </citation>
    <scope>NUCLEOTIDE SEQUENCE [LARGE SCALE GENOMIC DNA]</scope>
    <source>
        <strain evidence="3 4">S-6-2</strain>
    </source>
</reference>
<sequence length="281" mass="31608">MSTTRKPALIEAVMFFSERGICSEMLYPEFEALLDGMVSHPEYIDETVEAVFLQINARLHVRAAVFFTIDFDQNGYINRLWNLPLRSLAEKAGRGPDMGGGPIRLVCLGFNQNPEYRPLLWKPGQRGGRSDLMHVKEAVTRNTLGILGEDEEALAVIATERLQIAAEEGWYGKNTDPLIERPEPEPAPPPSPSVDDETPKLKQQLKAFALQVAELQAQLREQEENQQRALAAMQSRHAEHLGVVQGELLDVKKELEQQQKLNLSLKRDLARFQSRNTSDPG</sequence>
<feature type="coiled-coil region" evidence="1">
    <location>
        <begin position="205"/>
        <end position="275"/>
    </location>
</feature>
<proteinExistence type="predicted"/>
<evidence type="ECO:0000313" key="4">
    <source>
        <dbReference type="Proteomes" id="UP000243488"/>
    </source>
</evidence>
<evidence type="ECO:0000256" key="1">
    <source>
        <dbReference type="SAM" id="Coils"/>
    </source>
</evidence>
<organism evidence="3 4">
    <name type="scientific">Halopseudomonas phragmitis</name>
    <dbReference type="NCBI Taxonomy" id="1931241"/>
    <lineage>
        <taxon>Bacteria</taxon>
        <taxon>Pseudomonadati</taxon>
        <taxon>Pseudomonadota</taxon>
        <taxon>Gammaproteobacteria</taxon>
        <taxon>Pseudomonadales</taxon>
        <taxon>Pseudomonadaceae</taxon>
        <taxon>Halopseudomonas</taxon>
    </lineage>
</organism>
<feature type="region of interest" description="Disordered" evidence="2">
    <location>
        <begin position="174"/>
        <end position="199"/>
    </location>
</feature>
<name>A0A1V0B836_9GAMM</name>
<keyword evidence="4" id="KW-1185">Reference proteome</keyword>
<evidence type="ECO:0000313" key="3">
    <source>
        <dbReference type="EMBL" id="AQZ96093.1"/>
    </source>
</evidence>
<evidence type="ECO:0000256" key="2">
    <source>
        <dbReference type="SAM" id="MobiDB-lite"/>
    </source>
</evidence>
<dbReference type="RefSeq" id="WP_080051001.1">
    <property type="nucleotide sequence ID" value="NZ_CP020100.1"/>
</dbReference>
<dbReference type="AlphaFoldDB" id="A0A1V0B836"/>
<protein>
    <recommendedName>
        <fullName evidence="5">Chromosome segregation ATPase</fullName>
    </recommendedName>
</protein>